<evidence type="ECO:0000256" key="1">
    <source>
        <dbReference type="ARBA" id="ARBA00000971"/>
    </source>
</evidence>
<sequence length="156" mass="16821">MSTQVQPQSAVLLHFTLKLEDGSTADSSHSQGKPALFSLGDGSLSPELEAQLVGLNVGEKKSFSLPGDTVFGKHNPDLIQYFSLRDFTETGIPEIGTIMLFTAMNGSEMPGVVKSIEGESVTIDFNHPLAEQQITFDIEVLEIDPQLESQNANING</sequence>
<dbReference type="KEGG" id="psi:S70_07190"/>
<dbReference type="OrthoDB" id="9808891at2"/>
<comment type="similarity">
    <text evidence="2 6">Belongs to the FKBP-type PPIase family.</text>
</comment>
<evidence type="ECO:0000313" key="9">
    <source>
        <dbReference type="Proteomes" id="UP000005012"/>
    </source>
</evidence>
<evidence type="ECO:0000256" key="3">
    <source>
        <dbReference type="ARBA" id="ARBA00023110"/>
    </source>
</evidence>
<accession>A0A140NIL0</accession>
<comment type="catalytic activity">
    <reaction evidence="1 5 6">
        <text>[protein]-peptidylproline (omega=180) = [protein]-peptidylproline (omega=0)</text>
        <dbReference type="Rhea" id="RHEA:16237"/>
        <dbReference type="Rhea" id="RHEA-COMP:10747"/>
        <dbReference type="Rhea" id="RHEA-COMP:10748"/>
        <dbReference type="ChEBI" id="CHEBI:83833"/>
        <dbReference type="ChEBI" id="CHEBI:83834"/>
        <dbReference type="EC" id="5.2.1.8"/>
    </reaction>
</comment>
<dbReference type="InterPro" id="IPR048261">
    <property type="entry name" value="SlpA/SlyD-like_ins_sf"/>
</dbReference>
<keyword evidence="4 5" id="KW-0413">Isomerase</keyword>
<dbReference type="EC" id="5.2.1.8" evidence="6"/>
<evidence type="ECO:0000256" key="2">
    <source>
        <dbReference type="ARBA" id="ARBA00006577"/>
    </source>
</evidence>
<dbReference type="HOGENOM" id="CLU_098197_3_0_6"/>
<dbReference type="PANTHER" id="PTHR47861:SF4">
    <property type="entry name" value="FKBP-TYPE 16 KDA PEPTIDYL-PROLYL CIS-TRANS ISOMERASE"/>
    <property type="match status" value="1"/>
</dbReference>
<evidence type="ECO:0000259" key="7">
    <source>
        <dbReference type="PROSITE" id="PS50059"/>
    </source>
</evidence>
<gene>
    <name evidence="8" type="ordered locus">S70_07190</name>
</gene>
<keyword evidence="3 5" id="KW-0697">Rotamase</keyword>
<dbReference type="SUPFAM" id="SSF54534">
    <property type="entry name" value="FKBP-like"/>
    <property type="match status" value="1"/>
</dbReference>
<dbReference type="Pfam" id="PF00254">
    <property type="entry name" value="FKBP_C"/>
    <property type="match status" value="1"/>
</dbReference>
<organism evidence="8 9">
    <name type="scientific">Providencia stuartii (strain MRSN 2154)</name>
    <dbReference type="NCBI Taxonomy" id="1157951"/>
    <lineage>
        <taxon>Bacteria</taxon>
        <taxon>Pseudomonadati</taxon>
        <taxon>Pseudomonadota</taxon>
        <taxon>Gammaproteobacteria</taxon>
        <taxon>Enterobacterales</taxon>
        <taxon>Morganellaceae</taxon>
        <taxon>Providencia</taxon>
    </lineage>
</organism>
<reference evidence="8 9" key="1">
    <citation type="journal article" date="2012" name="J. Bacteriol.">
        <title>Complete Genome Sequence of Providencia stuartii Clinical Isolate MRSN 2154.</title>
        <authorList>
            <person name="Clifford R.J."/>
            <person name="Hang J."/>
            <person name="Riley M.C."/>
            <person name="Onmus-Leone F."/>
            <person name="Kuschner R.A."/>
            <person name="Lesho E.P."/>
            <person name="Waterman P.E."/>
        </authorList>
    </citation>
    <scope>NUCLEOTIDE SEQUENCE [LARGE SCALE GENOMIC DNA]</scope>
    <source>
        <strain evidence="8 9">MRSN 2154</strain>
    </source>
</reference>
<dbReference type="EMBL" id="CP003488">
    <property type="protein sequence ID" value="AFH93309.1"/>
    <property type="molecule type" value="Genomic_DNA"/>
</dbReference>
<dbReference type="PANTHER" id="PTHR47861">
    <property type="entry name" value="FKBP-TYPE PEPTIDYL-PROLYL CIS-TRANS ISOMERASE SLYD"/>
    <property type="match status" value="1"/>
</dbReference>
<evidence type="ECO:0000256" key="4">
    <source>
        <dbReference type="ARBA" id="ARBA00023235"/>
    </source>
</evidence>
<dbReference type="InterPro" id="IPR001179">
    <property type="entry name" value="PPIase_FKBP_dom"/>
</dbReference>
<evidence type="ECO:0000256" key="5">
    <source>
        <dbReference type="PROSITE-ProRule" id="PRU00277"/>
    </source>
</evidence>
<evidence type="ECO:0000313" key="8">
    <source>
        <dbReference type="EMBL" id="AFH93309.1"/>
    </source>
</evidence>
<dbReference type="Gene3D" id="3.10.50.40">
    <property type="match status" value="1"/>
</dbReference>
<dbReference type="Gene3D" id="2.40.10.330">
    <property type="match status" value="1"/>
</dbReference>
<protein>
    <recommendedName>
        <fullName evidence="6">Peptidyl-prolyl cis-trans isomerase</fullName>
        <ecNumber evidence="6">5.2.1.8</ecNumber>
    </recommendedName>
</protein>
<dbReference type="GeneID" id="93517897"/>
<dbReference type="PROSITE" id="PS50059">
    <property type="entry name" value="FKBP_PPIASE"/>
    <property type="match status" value="1"/>
</dbReference>
<proteinExistence type="inferred from homology"/>
<dbReference type="PATRIC" id="fig|1157951.4.peg.1432"/>
<dbReference type="RefSeq" id="WP_004926787.1">
    <property type="nucleotide sequence ID" value="NC_017731.1"/>
</dbReference>
<feature type="domain" description="PPIase FKBP-type" evidence="7">
    <location>
        <begin position="8"/>
        <end position="108"/>
    </location>
</feature>
<dbReference type="InterPro" id="IPR046357">
    <property type="entry name" value="PPIase_dom_sf"/>
</dbReference>
<dbReference type="GO" id="GO:0003755">
    <property type="term" value="F:peptidyl-prolyl cis-trans isomerase activity"/>
    <property type="evidence" value="ECO:0007669"/>
    <property type="project" value="UniProtKB-UniRule"/>
</dbReference>
<evidence type="ECO:0000256" key="6">
    <source>
        <dbReference type="RuleBase" id="RU003915"/>
    </source>
</evidence>
<dbReference type="NCBIfam" id="NF011676">
    <property type="entry name" value="PRK15095.1"/>
    <property type="match status" value="1"/>
</dbReference>
<dbReference type="Proteomes" id="UP000005012">
    <property type="component" value="Chromosome"/>
</dbReference>
<dbReference type="AlphaFoldDB" id="A0A140NIL0"/>
<reference evidence="9" key="2">
    <citation type="submission" date="2012-04" db="EMBL/GenBank/DDBJ databases">
        <title>Complete genome sequence of Providencia stuartii clinical isolate MRSN 2154.</title>
        <authorList>
            <person name="Clifford R.J."/>
            <person name="Hang J."/>
            <person name="Riley M.C."/>
            <person name="Onmus-Leone F."/>
            <person name="Kuschner R.A."/>
            <person name="Lesho E.P."/>
            <person name="Waterman P.E."/>
        </authorList>
    </citation>
    <scope>NUCLEOTIDE SEQUENCE [LARGE SCALE GENOMIC DNA]</scope>
    <source>
        <strain evidence="9">MRSN 2154</strain>
    </source>
</reference>
<name>A0A140NIL0_PROSM</name>